<keyword evidence="2" id="KW-1185">Reference proteome</keyword>
<dbReference type="HOGENOM" id="CLU_2575978_0_0_1"/>
<reference evidence="2" key="1">
    <citation type="submission" date="2011-07" db="EMBL/GenBank/DDBJ databases">
        <authorList>
            <consortium name="Caenorhabditis brenneri Sequencing and Analysis Consortium"/>
            <person name="Wilson R.K."/>
        </authorList>
    </citation>
    <scope>NUCLEOTIDE SEQUENCE [LARGE SCALE GENOMIC DNA]</scope>
    <source>
        <strain evidence="2">PB2801</strain>
    </source>
</reference>
<evidence type="ECO:0000313" key="1">
    <source>
        <dbReference type="EMBL" id="EGT59772.1"/>
    </source>
</evidence>
<evidence type="ECO:0000313" key="2">
    <source>
        <dbReference type="Proteomes" id="UP000008068"/>
    </source>
</evidence>
<dbReference type="EMBL" id="GL380700">
    <property type="protein sequence ID" value="EGT59772.1"/>
    <property type="molecule type" value="Genomic_DNA"/>
</dbReference>
<sequence length="81" mass="9528">MVLRLSNVGEIEAVELLPRFFEMYNNIVKKDCEIKPELHFKFEIFIRLPCLIRHFFKRSLIPSPPIFGESQDCGFSDFTSC</sequence>
<accession>G0PJI0</accession>
<protein>
    <submittedName>
        <fullName evidence="1">Uncharacterized protein</fullName>
    </submittedName>
</protein>
<dbReference type="Proteomes" id="UP000008068">
    <property type="component" value="Unassembled WGS sequence"/>
</dbReference>
<name>G0PJI0_CAEBE</name>
<dbReference type="AlphaFoldDB" id="G0PJI0"/>
<dbReference type="InParanoid" id="G0PJI0"/>
<organism evidence="2">
    <name type="scientific">Caenorhabditis brenneri</name>
    <name type="common">Nematode worm</name>
    <dbReference type="NCBI Taxonomy" id="135651"/>
    <lineage>
        <taxon>Eukaryota</taxon>
        <taxon>Metazoa</taxon>
        <taxon>Ecdysozoa</taxon>
        <taxon>Nematoda</taxon>
        <taxon>Chromadorea</taxon>
        <taxon>Rhabditida</taxon>
        <taxon>Rhabditina</taxon>
        <taxon>Rhabditomorpha</taxon>
        <taxon>Rhabditoidea</taxon>
        <taxon>Rhabditidae</taxon>
        <taxon>Peloderinae</taxon>
        <taxon>Caenorhabditis</taxon>
    </lineage>
</organism>
<proteinExistence type="predicted"/>
<gene>
    <name evidence="1" type="ORF">CAEBREN_22556</name>
</gene>